<name>A0A4R7JMX2_9GAMM</name>
<evidence type="ECO:0000256" key="1">
    <source>
        <dbReference type="SAM" id="SignalP"/>
    </source>
</evidence>
<dbReference type="OrthoDB" id="5787358at2"/>
<organism evidence="3 4">
    <name type="scientific">Halospina denitrificans</name>
    <dbReference type="NCBI Taxonomy" id="332522"/>
    <lineage>
        <taxon>Bacteria</taxon>
        <taxon>Pseudomonadati</taxon>
        <taxon>Pseudomonadota</taxon>
        <taxon>Gammaproteobacteria</taxon>
        <taxon>Halospina</taxon>
    </lineage>
</organism>
<evidence type="ECO:0000313" key="3">
    <source>
        <dbReference type="EMBL" id="TDT39461.1"/>
    </source>
</evidence>
<dbReference type="EMBL" id="SOAX01000005">
    <property type="protein sequence ID" value="TDT39461.1"/>
    <property type="molecule type" value="Genomic_DNA"/>
</dbReference>
<sequence length="273" mass="28804">MKTSVKKTLLSTLIMPVALGAQFASADMITEWGYDVESVFSNAVETPGETPTLNQPDDRTLEWGLSDDKSSVSITDVDSPDGLITNGDSVMGGTFTHNNFTQPVSGAALESFDLGSTLTLNQVSPSGDAVKTRSRTFKTSFEETLNAGSCFAASSTPKCDDIFTIGNIDMLNFEQVNGVYKFVSDEFEIDDYSYTVFTELDGLGPLDNDACGLAGAANGCVGLFTPESASSDFQTRFSITAEKVSVPEPGTLALFGLGLAGLGLGSRRKAAKA</sequence>
<proteinExistence type="predicted"/>
<dbReference type="Proteomes" id="UP000295830">
    <property type="component" value="Unassembled WGS sequence"/>
</dbReference>
<dbReference type="RefSeq" id="WP_133736629.1">
    <property type="nucleotide sequence ID" value="NZ_SOAX01000005.1"/>
</dbReference>
<accession>A0A4R7JMX2</accession>
<dbReference type="NCBIfam" id="TIGR02595">
    <property type="entry name" value="PEP_CTERM"/>
    <property type="match status" value="1"/>
</dbReference>
<feature type="chain" id="PRO_5020286635" evidence="1">
    <location>
        <begin position="27"/>
        <end position="273"/>
    </location>
</feature>
<gene>
    <name evidence="3" type="ORF">DES49_2388</name>
</gene>
<comment type="caution">
    <text evidence="3">The sequence shown here is derived from an EMBL/GenBank/DDBJ whole genome shotgun (WGS) entry which is preliminary data.</text>
</comment>
<evidence type="ECO:0000313" key="4">
    <source>
        <dbReference type="Proteomes" id="UP000295830"/>
    </source>
</evidence>
<dbReference type="AlphaFoldDB" id="A0A4R7JMX2"/>
<dbReference type="Pfam" id="PF07589">
    <property type="entry name" value="PEP-CTERM"/>
    <property type="match status" value="1"/>
</dbReference>
<reference evidence="3 4" key="1">
    <citation type="submission" date="2019-03" db="EMBL/GenBank/DDBJ databases">
        <title>Genomic Encyclopedia of Type Strains, Phase IV (KMG-IV): sequencing the most valuable type-strain genomes for metagenomic binning, comparative biology and taxonomic classification.</title>
        <authorList>
            <person name="Goeker M."/>
        </authorList>
    </citation>
    <scope>NUCLEOTIDE SEQUENCE [LARGE SCALE GENOMIC DNA]</scope>
    <source>
        <strain evidence="3 4">DSM 15505</strain>
    </source>
</reference>
<dbReference type="NCBIfam" id="NF038125">
    <property type="entry name" value="PEP_CTERM_THxN"/>
    <property type="match status" value="1"/>
</dbReference>
<protein>
    <submittedName>
        <fullName evidence="3">Putative secreted protein with PEP-CTERM sorting signal</fullName>
    </submittedName>
</protein>
<keyword evidence="1" id="KW-0732">Signal</keyword>
<feature type="domain" description="Ice-binding protein C-terminal" evidence="2">
    <location>
        <begin position="245"/>
        <end position="269"/>
    </location>
</feature>
<keyword evidence="4" id="KW-1185">Reference proteome</keyword>
<feature type="signal peptide" evidence="1">
    <location>
        <begin position="1"/>
        <end position="26"/>
    </location>
</feature>
<evidence type="ECO:0000259" key="2">
    <source>
        <dbReference type="Pfam" id="PF07589"/>
    </source>
</evidence>
<dbReference type="InterPro" id="IPR013424">
    <property type="entry name" value="Ice-binding_C"/>
</dbReference>